<dbReference type="GO" id="GO:0003677">
    <property type="term" value="F:DNA binding"/>
    <property type="evidence" value="ECO:0007669"/>
    <property type="project" value="UniProtKB-KW"/>
</dbReference>
<protein>
    <recommendedName>
        <fullName evidence="3">Putative Fis-like DNA-binding protein</fullName>
    </recommendedName>
</protein>
<comment type="caution">
    <text evidence="5">The sequence shown here is derived from an EMBL/GenBank/DDBJ whole genome shotgun (WGS) entry which is preliminary data.</text>
</comment>
<evidence type="ECO:0000313" key="6">
    <source>
        <dbReference type="Proteomes" id="UP001143304"/>
    </source>
</evidence>
<dbReference type="PANTHER" id="PTHR47918:SF1">
    <property type="entry name" value="DNA-BINDING PROTEIN FIS"/>
    <property type="match status" value="1"/>
</dbReference>
<evidence type="ECO:0000313" key="5">
    <source>
        <dbReference type="EMBL" id="MCX2979188.1"/>
    </source>
</evidence>
<keyword evidence="2 5" id="KW-0238">DNA-binding</keyword>
<dbReference type="Gene3D" id="1.10.10.60">
    <property type="entry name" value="Homeodomain-like"/>
    <property type="match status" value="1"/>
</dbReference>
<dbReference type="Proteomes" id="UP001143304">
    <property type="component" value="Unassembled WGS sequence"/>
</dbReference>
<dbReference type="SUPFAM" id="SSF46689">
    <property type="entry name" value="Homeodomain-like"/>
    <property type="match status" value="1"/>
</dbReference>
<feature type="domain" description="DNA binding HTH" evidence="4">
    <location>
        <begin position="59"/>
        <end position="99"/>
    </location>
</feature>
<evidence type="ECO:0000256" key="1">
    <source>
        <dbReference type="ARBA" id="ARBA00008559"/>
    </source>
</evidence>
<dbReference type="Pfam" id="PF02954">
    <property type="entry name" value="HTH_8"/>
    <property type="match status" value="1"/>
</dbReference>
<evidence type="ECO:0000256" key="2">
    <source>
        <dbReference type="ARBA" id="ARBA00023125"/>
    </source>
</evidence>
<dbReference type="InterPro" id="IPR050207">
    <property type="entry name" value="Trans_regulatory_Fis"/>
</dbReference>
<organism evidence="5 6">
    <name type="scientific">Candidatus Marimicrobium litorale</name>
    <dbReference type="NCBI Taxonomy" id="2518991"/>
    <lineage>
        <taxon>Bacteria</taxon>
        <taxon>Pseudomonadati</taxon>
        <taxon>Pseudomonadota</taxon>
        <taxon>Gammaproteobacteria</taxon>
        <taxon>Cellvibrionales</taxon>
        <taxon>Halieaceae</taxon>
        <taxon>Marimicrobium</taxon>
    </lineage>
</organism>
<evidence type="ECO:0000256" key="3">
    <source>
        <dbReference type="ARBA" id="ARBA00029540"/>
    </source>
</evidence>
<dbReference type="InterPro" id="IPR002197">
    <property type="entry name" value="HTH_Fis"/>
</dbReference>
<name>A0ABT3TA77_9GAMM</name>
<reference evidence="5" key="1">
    <citation type="submission" date="2019-02" db="EMBL/GenBank/DDBJ databases">
        <authorList>
            <person name="Li S.-H."/>
        </authorList>
    </citation>
    <scope>NUCLEOTIDE SEQUENCE</scope>
    <source>
        <strain evidence="5">IMCC11814</strain>
    </source>
</reference>
<dbReference type="PRINTS" id="PR01590">
    <property type="entry name" value="HTHFIS"/>
</dbReference>
<dbReference type="PANTHER" id="PTHR47918">
    <property type="entry name" value="DNA-BINDING PROTEIN FIS"/>
    <property type="match status" value="1"/>
</dbReference>
<dbReference type="InterPro" id="IPR005412">
    <property type="entry name" value="Fis_DNA-bd"/>
</dbReference>
<proteinExistence type="inferred from homology"/>
<dbReference type="PRINTS" id="PR01591">
    <property type="entry name" value="DNABINDNGFIS"/>
</dbReference>
<keyword evidence="6" id="KW-1185">Reference proteome</keyword>
<dbReference type="EMBL" id="SHNO01000003">
    <property type="protein sequence ID" value="MCX2979188.1"/>
    <property type="molecule type" value="Genomic_DNA"/>
</dbReference>
<gene>
    <name evidence="5" type="primary">fis</name>
    <name evidence="5" type="ORF">EYC82_17755</name>
</gene>
<evidence type="ECO:0000259" key="4">
    <source>
        <dbReference type="Pfam" id="PF02954"/>
    </source>
</evidence>
<dbReference type="PIRSF" id="PIRSF002097">
    <property type="entry name" value="DNA-binding_Fis"/>
    <property type="match status" value="1"/>
</dbReference>
<dbReference type="NCBIfam" id="NF001659">
    <property type="entry name" value="PRK00430.1"/>
    <property type="match status" value="1"/>
</dbReference>
<accession>A0ABT3TA77</accession>
<sequence>MTRVEPLHPPKEDTLAAAADDTQAAMQTNNLKDAVRTAVASYLDELDGQLSTDVYQMVLAEVEAPLLEEIMSYTRNNQTKASLMLGLNRGTLRKKLKQYHLISSRD</sequence>
<dbReference type="RefSeq" id="WP_279250978.1">
    <property type="nucleotide sequence ID" value="NZ_SHNO01000003.1"/>
</dbReference>
<comment type="similarity">
    <text evidence="1">Belongs to the transcriptional regulatory Fis family.</text>
</comment>
<dbReference type="InterPro" id="IPR009057">
    <property type="entry name" value="Homeodomain-like_sf"/>
</dbReference>